<dbReference type="EMBL" id="JAXCEI010000006">
    <property type="protein sequence ID" value="MFA1540378.1"/>
    <property type="molecule type" value="Genomic_DNA"/>
</dbReference>
<comment type="caution">
    <text evidence="2">The sequence shown here is derived from an EMBL/GenBank/DDBJ whole genome shotgun (WGS) entry which is preliminary data.</text>
</comment>
<evidence type="ECO:0000313" key="2">
    <source>
        <dbReference type="EMBL" id="MFA1540378.1"/>
    </source>
</evidence>
<dbReference type="Pfam" id="PF03167">
    <property type="entry name" value="UDG"/>
    <property type="match status" value="1"/>
</dbReference>
<evidence type="ECO:0000313" key="3">
    <source>
        <dbReference type="Proteomes" id="UP001569963"/>
    </source>
</evidence>
<proteinExistence type="predicted"/>
<organism evidence="2 3">
    <name type="scientific">Actinomadura monticuli</name>
    <dbReference type="NCBI Taxonomy" id="3097367"/>
    <lineage>
        <taxon>Bacteria</taxon>
        <taxon>Bacillati</taxon>
        <taxon>Actinomycetota</taxon>
        <taxon>Actinomycetes</taxon>
        <taxon>Streptosporangiales</taxon>
        <taxon>Thermomonosporaceae</taxon>
        <taxon>Actinomadura</taxon>
    </lineage>
</organism>
<dbReference type="Gene3D" id="3.40.470.10">
    <property type="entry name" value="Uracil-DNA glycosylase-like domain"/>
    <property type="match status" value="1"/>
</dbReference>
<evidence type="ECO:0000259" key="1">
    <source>
        <dbReference type="Pfam" id="PF03167"/>
    </source>
</evidence>
<dbReference type="CDD" id="cd10035">
    <property type="entry name" value="UDG_like"/>
    <property type="match status" value="1"/>
</dbReference>
<protein>
    <submittedName>
        <fullName evidence="2">Uracil-DNA glycosylase</fullName>
    </submittedName>
</protein>
<dbReference type="Proteomes" id="UP001569963">
    <property type="component" value="Unassembled WGS sequence"/>
</dbReference>
<dbReference type="InterPro" id="IPR036895">
    <property type="entry name" value="Uracil-DNA_glycosylase-like_sf"/>
</dbReference>
<dbReference type="SUPFAM" id="SSF52141">
    <property type="entry name" value="Uracil-DNA glycosylase-like"/>
    <property type="match status" value="1"/>
</dbReference>
<gene>
    <name evidence="2" type="ORF">SM611_15730</name>
</gene>
<feature type="domain" description="Uracil-DNA glycosylase-like" evidence="1">
    <location>
        <begin position="49"/>
        <end position="180"/>
    </location>
</feature>
<sequence>MRRMADEAFRDEQQRNRYAPHVRPVNEMIDALRGQDGRGWMPHVAPWHGGVRARVLSVLRDPGPKTQDGTGSGFLCVENDDPTAELQCRAFDAAGIAPRDVTPWNAYPWYINRAPKAAERQAGVDPLLRVLGLMPRLRVVLLQGRDAQDTWRRLVARHPEILQRGSLQVVSTYHPGRQALWSKDPAVRQARGQDRIHAYARVAQALAES</sequence>
<accession>A0ABV4QB29</accession>
<name>A0ABV4QB29_9ACTN</name>
<keyword evidence="3" id="KW-1185">Reference proteome</keyword>
<reference evidence="2 3" key="1">
    <citation type="submission" date="2023-11" db="EMBL/GenBank/DDBJ databases">
        <title>Actinomadura monticuli sp. nov., isolated from volcanic ash.</title>
        <authorList>
            <person name="Lee S.D."/>
            <person name="Yang H."/>
            <person name="Kim I.S."/>
        </authorList>
    </citation>
    <scope>NUCLEOTIDE SEQUENCE [LARGE SCALE GENOMIC DNA]</scope>
    <source>
        <strain evidence="2 3">DLS-62</strain>
    </source>
</reference>
<dbReference type="InterPro" id="IPR005122">
    <property type="entry name" value="Uracil-DNA_glycosylase-like"/>
</dbReference>